<comment type="subcellular location">
    <subcellularLocation>
        <location evidence="1">Nucleus</location>
    </subcellularLocation>
</comment>
<dbReference type="AlphaFoldDB" id="A0A9P7JD28"/>
<evidence type="ECO:0000256" key="1">
    <source>
        <dbReference type="ARBA" id="ARBA00004123"/>
    </source>
</evidence>
<feature type="compositionally biased region" description="Polar residues" evidence="5">
    <location>
        <begin position="417"/>
        <end position="429"/>
    </location>
</feature>
<keyword evidence="4" id="KW-0539">Nucleus</keyword>
<dbReference type="InterPro" id="IPR012583">
    <property type="entry name" value="RIX1_N"/>
</dbReference>
<gene>
    <name evidence="7" type="ORF">BJ212DRAFT_228967</name>
</gene>
<feature type="region of interest" description="Disordered" evidence="5">
    <location>
        <begin position="672"/>
        <end position="695"/>
    </location>
</feature>
<evidence type="ECO:0000256" key="3">
    <source>
        <dbReference type="ARBA" id="ARBA00021502"/>
    </source>
</evidence>
<feature type="region of interest" description="Disordered" evidence="5">
    <location>
        <begin position="715"/>
        <end position="736"/>
    </location>
</feature>
<evidence type="ECO:0000256" key="2">
    <source>
        <dbReference type="ARBA" id="ARBA00010511"/>
    </source>
</evidence>
<organism evidence="7 8">
    <name type="scientific">Suillus subaureus</name>
    <dbReference type="NCBI Taxonomy" id="48587"/>
    <lineage>
        <taxon>Eukaryota</taxon>
        <taxon>Fungi</taxon>
        <taxon>Dikarya</taxon>
        <taxon>Basidiomycota</taxon>
        <taxon>Agaricomycotina</taxon>
        <taxon>Agaricomycetes</taxon>
        <taxon>Agaricomycetidae</taxon>
        <taxon>Boletales</taxon>
        <taxon>Suillineae</taxon>
        <taxon>Suillaceae</taxon>
        <taxon>Suillus</taxon>
    </lineage>
</organism>
<comment type="similarity">
    <text evidence="2">Belongs to the RIX1/PELP1 family.</text>
</comment>
<dbReference type="Gene3D" id="1.25.10.10">
    <property type="entry name" value="Leucine-rich Repeat Variant"/>
    <property type="match status" value="1"/>
</dbReference>
<accession>A0A9P7JD28</accession>
<dbReference type="EMBL" id="JABBWG010000018">
    <property type="protein sequence ID" value="KAG1815604.1"/>
    <property type="molecule type" value="Genomic_DNA"/>
</dbReference>
<evidence type="ECO:0000313" key="8">
    <source>
        <dbReference type="Proteomes" id="UP000807769"/>
    </source>
</evidence>
<proteinExistence type="inferred from homology"/>
<evidence type="ECO:0000259" key="6">
    <source>
        <dbReference type="Pfam" id="PF08167"/>
    </source>
</evidence>
<dbReference type="Proteomes" id="UP000807769">
    <property type="component" value="Unassembled WGS sequence"/>
</dbReference>
<keyword evidence="8" id="KW-1185">Reference proteome</keyword>
<protein>
    <recommendedName>
        <fullName evidence="3">Pre-rRNA-processing protein RIX1</fullName>
    </recommendedName>
</protein>
<dbReference type="GO" id="GO:0005634">
    <property type="term" value="C:nucleus"/>
    <property type="evidence" value="ECO:0007669"/>
    <property type="project" value="UniProtKB-SubCell"/>
</dbReference>
<feature type="domain" description="Pre-rRNA-processing protein RIX1 N-terminal" evidence="6">
    <location>
        <begin position="7"/>
        <end position="190"/>
    </location>
</feature>
<evidence type="ECO:0000256" key="4">
    <source>
        <dbReference type="ARBA" id="ARBA00023242"/>
    </source>
</evidence>
<feature type="region of interest" description="Disordered" evidence="5">
    <location>
        <begin position="417"/>
        <end position="439"/>
    </location>
</feature>
<feature type="compositionally biased region" description="Polar residues" evidence="5">
    <location>
        <begin position="678"/>
        <end position="695"/>
    </location>
</feature>
<dbReference type="RefSeq" id="XP_041192535.1">
    <property type="nucleotide sequence ID" value="XM_041342702.1"/>
</dbReference>
<dbReference type="OrthoDB" id="20900at2759"/>
<reference evidence="7" key="1">
    <citation type="journal article" date="2020" name="New Phytol.">
        <title>Comparative genomics reveals dynamic genome evolution in host specialist ectomycorrhizal fungi.</title>
        <authorList>
            <person name="Lofgren L.A."/>
            <person name="Nguyen N.H."/>
            <person name="Vilgalys R."/>
            <person name="Ruytinx J."/>
            <person name="Liao H.L."/>
            <person name="Branco S."/>
            <person name="Kuo A."/>
            <person name="LaButti K."/>
            <person name="Lipzen A."/>
            <person name="Andreopoulos W."/>
            <person name="Pangilinan J."/>
            <person name="Riley R."/>
            <person name="Hundley H."/>
            <person name="Na H."/>
            <person name="Barry K."/>
            <person name="Grigoriev I.V."/>
            <person name="Stajich J.E."/>
            <person name="Kennedy P.G."/>
        </authorList>
    </citation>
    <scope>NUCLEOTIDE SEQUENCE</scope>
    <source>
        <strain evidence="7">MN1</strain>
    </source>
</reference>
<evidence type="ECO:0000313" key="7">
    <source>
        <dbReference type="EMBL" id="KAG1815604.1"/>
    </source>
</evidence>
<dbReference type="PANTHER" id="PTHR34105">
    <property type="entry name" value="PROLINE-, GLUTAMIC ACID- AND LEUCINE-RICH PROTEIN 1"/>
    <property type="match status" value="1"/>
</dbReference>
<name>A0A9P7JD28_9AGAM</name>
<dbReference type="GO" id="GO:0006364">
    <property type="term" value="P:rRNA processing"/>
    <property type="evidence" value="ECO:0007669"/>
    <property type="project" value="TreeGrafter"/>
</dbReference>
<comment type="caution">
    <text evidence="7">The sequence shown here is derived from an EMBL/GenBank/DDBJ whole genome shotgun (WGS) entry which is preliminary data.</text>
</comment>
<evidence type="ECO:0000256" key="5">
    <source>
        <dbReference type="SAM" id="MobiDB-lite"/>
    </source>
</evidence>
<dbReference type="SUPFAM" id="SSF48371">
    <property type="entry name" value="ARM repeat"/>
    <property type="match status" value="1"/>
</dbReference>
<dbReference type="PANTHER" id="PTHR34105:SF1">
    <property type="entry name" value="PROLINE-, GLUTAMIC ACID- AND LEUCINE-RICH PROTEIN 1"/>
    <property type="match status" value="1"/>
</dbReference>
<dbReference type="InterPro" id="IPR011989">
    <property type="entry name" value="ARM-like"/>
</dbReference>
<dbReference type="GeneID" id="64636718"/>
<sequence length="736" mass="79908">MTSHPLKSLLQLQLASDASSVLYLSSVLSTLSEHSLSPSPHLQKWTSRVTSLIHSKDPGARWAGICIAYRTSSLSKSTMTEFAQSWAGLALSILTKPEPLPLLKASIRYLRHVLSAATDVPELQRQLATPTVPKFSQALVSIVEKAADYELKALAMDTLRDMVLLYPSLNRASSSSITNMCHQILNGSAPQRTNKLLLHNAAGLYAVLHYTGGKVGAANLWKKSVDETLQCLWAASMGLRTTFPVKNSSLPSSGLTCDDPVLAVALNLDRLQCSAAALCSLLRTTVQRPVQVPIGHIMEFCLFLLACTPDEEKEGHVDATVRALELAVVPELQNSACDLLCCLAKTVQYRLTPYVSRLVVMITYHLEQNPLPERRCALLQCIQTLLSNSFPPTSELSSTRLVKAIMLSLMPVLSTQCDSHTGETGSGQNKKGRKRRRDYEDDEVFKLSKDVICSSTAEEKVILCALDTLQVTMRGAELQPAIRSLACRVMLSLSLSLTAMPRSSLSRDVHLHSLVHAKVNGMCLELARGTTSAMSRSLGLVLRSTATEGNEYTMQTKLQLQQEVDLLLHPRGPPLVRPLPHVEALSLFRAEESNEELAARTSLALAATYDANVMNFMADPTIATPTPEPAPQSVPTHLPMPTPPNITAPGPISISSPVPANQKMTSSITTVPAKDSADISSAMSSRQPTESLLLPSSSQMELAPFVVEPRVIPMVVDDDEEEEGIPTIDMESDSDG</sequence>
<feature type="compositionally biased region" description="Acidic residues" evidence="5">
    <location>
        <begin position="716"/>
        <end position="736"/>
    </location>
</feature>
<dbReference type="InterPro" id="IPR016024">
    <property type="entry name" value="ARM-type_fold"/>
</dbReference>
<dbReference type="Pfam" id="PF08167">
    <property type="entry name" value="RIX1"/>
    <property type="match status" value="1"/>
</dbReference>